<proteinExistence type="predicted"/>
<dbReference type="PROSITE" id="PS50041">
    <property type="entry name" value="C_TYPE_LECTIN_2"/>
    <property type="match status" value="2"/>
</dbReference>
<sequence>QKLILSTLSEMQIRLCLLTQAISRQYVVIQEKKTWHEAQAYCRQNHIDLATVQSAEDWTNVQKTVESALTSVTWIGLYNDINSWRWTYKYENITSKLWATGEPNNGKEECGLLQSGTWRDYLCNNEYLFVCYNENGTNKFIFISHFWTTWHKARSYCRQHYTDLAIIRSPSENDQLASMAQGYNAWIGLYRDSWMWSDGSKVNTSSISWLIGQPDVTGLSQPCGSIRADGLIEDRLCSHVLPFICLSYSRKQIVRVEVKSAKKLNDPAVMETILQFNTIRILPAVRMLLKRPIKFRLKCPVCVWLF</sequence>
<dbReference type="InterPro" id="IPR016187">
    <property type="entry name" value="CTDL_fold"/>
</dbReference>
<keyword evidence="3" id="KW-1185">Reference proteome</keyword>
<feature type="domain" description="C-type lectin" evidence="1">
    <location>
        <begin position="135"/>
        <end position="246"/>
    </location>
</feature>
<dbReference type="InterPro" id="IPR001304">
    <property type="entry name" value="C-type_lectin-like"/>
</dbReference>
<dbReference type="InterPro" id="IPR016186">
    <property type="entry name" value="C-type_lectin-like/link_sf"/>
</dbReference>
<gene>
    <name evidence="2" type="ORF">IRJ41_021115</name>
</gene>
<feature type="non-terminal residue" evidence="2">
    <location>
        <position position="306"/>
    </location>
</feature>
<reference evidence="2" key="1">
    <citation type="submission" date="2021-02" db="EMBL/GenBank/DDBJ databases">
        <title>Comparative genomics reveals that relaxation of natural selection precedes convergent phenotypic evolution of cavefish.</title>
        <authorList>
            <person name="Peng Z."/>
        </authorList>
    </citation>
    <scope>NUCLEOTIDE SEQUENCE</scope>
    <source>
        <tissue evidence="2">Muscle</tissue>
    </source>
</reference>
<name>A0A9W7TEL8_TRIRA</name>
<dbReference type="PANTHER" id="PTHR45784">
    <property type="entry name" value="C-TYPE LECTIN DOMAIN FAMILY 20 MEMBER A-RELATED"/>
    <property type="match status" value="1"/>
</dbReference>
<evidence type="ECO:0000313" key="2">
    <source>
        <dbReference type="EMBL" id="KAI7797218.1"/>
    </source>
</evidence>
<dbReference type="SMART" id="SM00034">
    <property type="entry name" value="CLECT"/>
    <property type="match status" value="2"/>
</dbReference>
<evidence type="ECO:0000313" key="3">
    <source>
        <dbReference type="Proteomes" id="UP001059041"/>
    </source>
</evidence>
<accession>A0A9W7TEL8</accession>
<dbReference type="SUPFAM" id="SSF56436">
    <property type="entry name" value="C-type lectin-like"/>
    <property type="match status" value="2"/>
</dbReference>
<evidence type="ECO:0000259" key="1">
    <source>
        <dbReference type="PROSITE" id="PS50041"/>
    </source>
</evidence>
<dbReference type="PANTHER" id="PTHR45784:SF3">
    <property type="entry name" value="C-TYPE LECTIN DOMAIN FAMILY 4 MEMBER K-LIKE-RELATED"/>
    <property type="match status" value="1"/>
</dbReference>
<feature type="domain" description="C-type lectin" evidence="1">
    <location>
        <begin position="26"/>
        <end position="132"/>
    </location>
</feature>
<dbReference type="Pfam" id="PF00059">
    <property type="entry name" value="Lectin_C"/>
    <property type="match status" value="2"/>
</dbReference>
<organism evidence="2 3">
    <name type="scientific">Triplophysa rosa</name>
    <name type="common">Cave loach</name>
    <dbReference type="NCBI Taxonomy" id="992332"/>
    <lineage>
        <taxon>Eukaryota</taxon>
        <taxon>Metazoa</taxon>
        <taxon>Chordata</taxon>
        <taxon>Craniata</taxon>
        <taxon>Vertebrata</taxon>
        <taxon>Euteleostomi</taxon>
        <taxon>Actinopterygii</taxon>
        <taxon>Neopterygii</taxon>
        <taxon>Teleostei</taxon>
        <taxon>Ostariophysi</taxon>
        <taxon>Cypriniformes</taxon>
        <taxon>Nemacheilidae</taxon>
        <taxon>Triplophysa</taxon>
    </lineage>
</organism>
<dbReference type="EMBL" id="JAFHDT010000018">
    <property type="protein sequence ID" value="KAI7797218.1"/>
    <property type="molecule type" value="Genomic_DNA"/>
</dbReference>
<protein>
    <submittedName>
        <fullName evidence="2">L-selectin-like</fullName>
    </submittedName>
</protein>
<comment type="caution">
    <text evidence="2">The sequence shown here is derived from an EMBL/GenBank/DDBJ whole genome shotgun (WGS) entry which is preliminary data.</text>
</comment>
<dbReference type="AlphaFoldDB" id="A0A9W7TEL8"/>
<dbReference type="Proteomes" id="UP001059041">
    <property type="component" value="Linkage Group LG18"/>
</dbReference>
<dbReference type="Gene3D" id="3.10.100.10">
    <property type="entry name" value="Mannose-Binding Protein A, subunit A"/>
    <property type="match status" value="2"/>
</dbReference>